<evidence type="ECO:0000313" key="3">
    <source>
        <dbReference type="Proteomes" id="UP001161247"/>
    </source>
</evidence>
<dbReference type="EMBL" id="OX459123">
    <property type="protein sequence ID" value="CAI9108286.1"/>
    <property type="molecule type" value="Genomic_DNA"/>
</dbReference>
<dbReference type="Proteomes" id="UP001161247">
    <property type="component" value="Chromosome 6"/>
</dbReference>
<protein>
    <submittedName>
        <fullName evidence="2">OLC1v1007855C1</fullName>
    </submittedName>
</protein>
<name>A0AAV1DLP5_OLDCO</name>
<feature type="region of interest" description="Disordered" evidence="1">
    <location>
        <begin position="1"/>
        <end position="20"/>
    </location>
</feature>
<dbReference type="InterPro" id="IPR007750">
    <property type="entry name" value="DUF674"/>
</dbReference>
<gene>
    <name evidence="2" type="ORF">OLC1_LOCUS16395</name>
</gene>
<accession>A0AAV1DLP5</accession>
<sequence length="289" mass="31808">MEKEKPDSCEPKQEEKAASSWPSASVSKYATIKLTINTKNHQVIYAQGGRDVIDFLFELLSSPVAAFCRLITEPHFMGNLGFFFKSIEKLFGPFIAPVKTKGTIPIDNPFVKSNFDVPWICLPDDPLSSSSTKTYYRCGNRGDGDGKTGPGSCGLYFSDGPRAFCPNCLEIMSAEAIYVAPTTSDPAMEKKQESVPIRDVSSFMILDNLEIRPFSTISAMALLKELKLEDLDCLEERIVDIGVDEGLDLVTTAISTKGSKRNVHVLTSVFLKKTSRPDRETAAVPMQEG</sequence>
<dbReference type="Pfam" id="PF05056">
    <property type="entry name" value="DUF674"/>
    <property type="match status" value="2"/>
</dbReference>
<reference evidence="2" key="1">
    <citation type="submission" date="2023-03" db="EMBL/GenBank/DDBJ databases">
        <authorList>
            <person name="Julca I."/>
        </authorList>
    </citation>
    <scope>NUCLEOTIDE SEQUENCE</scope>
</reference>
<proteinExistence type="predicted"/>
<evidence type="ECO:0000313" key="2">
    <source>
        <dbReference type="EMBL" id="CAI9108286.1"/>
    </source>
</evidence>
<keyword evidence="3" id="KW-1185">Reference proteome</keyword>
<dbReference type="AlphaFoldDB" id="A0AAV1DLP5"/>
<dbReference type="PANTHER" id="PTHR33103:SF19">
    <property type="entry name" value="OS09G0544700 PROTEIN"/>
    <property type="match status" value="1"/>
</dbReference>
<evidence type="ECO:0000256" key="1">
    <source>
        <dbReference type="SAM" id="MobiDB-lite"/>
    </source>
</evidence>
<dbReference type="PANTHER" id="PTHR33103">
    <property type="entry name" value="OS01G0153900 PROTEIN"/>
    <property type="match status" value="1"/>
</dbReference>
<organism evidence="2 3">
    <name type="scientific">Oldenlandia corymbosa var. corymbosa</name>
    <dbReference type="NCBI Taxonomy" id="529605"/>
    <lineage>
        <taxon>Eukaryota</taxon>
        <taxon>Viridiplantae</taxon>
        <taxon>Streptophyta</taxon>
        <taxon>Embryophyta</taxon>
        <taxon>Tracheophyta</taxon>
        <taxon>Spermatophyta</taxon>
        <taxon>Magnoliopsida</taxon>
        <taxon>eudicotyledons</taxon>
        <taxon>Gunneridae</taxon>
        <taxon>Pentapetalae</taxon>
        <taxon>asterids</taxon>
        <taxon>lamiids</taxon>
        <taxon>Gentianales</taxon>
        <taxon>Rubiaceae</taxon>
        <taxon>Rubioideae</taxon>
        <taxon>Spermacoceae</taxon>
        <taxon>Hedyotis-Oldenlandia complex</taxon>
        <taxon>Oldenlandia</taxon>
    </lineage>
</organism>
<feature type="compositionally biased region" description="Basic and acidic residues" evidence="1">
    <location>
        <begin position="1"/>
        <end position="17"/>
    </location>
</feature>